<evidence type="ECO:0000256" key="2">
    <source>
        <dbReference type="ARBA" id="ARBA00022692"/>
    </source>
</evidence>
<feature type="transmembrane region" description="Helical" evidence="5">
    <location>
        <begin position="324"/>
        <end position="342"/>
    </location>
</feature>
<gene>
    <name evidence="7" type="ORF">SEUCBS140593_007822</name>
</gene>
<feature type="transmembrane region" description="Helical" evidence="5">
    <location>
        <begin position="24"/>
        <end position="40"/>
    </location>
</feature>
<reference evidence="7 8" key="1">
    <citation type="submission" date="2024-01" db="EMBL/GenBank/DDBJ databases">
        <authorList>
            <person name="Allen C."/>
            <person name="Tagirdzhanova G."/>
        </authorList>
    </citation>
    <scope>NUCLEOTIDE SEQUENCE [LARGE SCALE GENOMIC DNA]</scope>
</reference>
<evidence type="ECO:0000259" key="6">
    <source>
        <dbReference type="Pfam" id="PF14378"/>
    </source>
</evidence>
<feature type="transmembrane region" description="Helical" evidence="5">
    <location>
        <begin position="139"/>
        <end position="158"/>
    </location>
</feature>
<name>A0ABP0CGF4_9PEZI</name>
<accession>A0ABP0CGF4</accession>
<dbReference type="EMBL" id="CAWUHD010000099">
    <property type="protein sequence ID" value="CAK7231130.1"/>
    <property type="molecule type" value="Genomic_DNA"/>
</dbReference>
<evidence type="ECO:0000256" key="3">
    <source>
        <dbReference type="ARBA" id="ARBA00022989"/>
    </source>
</evidence>
<evidence type="ECO:0000313" key="7">
    <source>
        <dbReference type="EMBL" id="CAK7231130.1"/>
    </source>
</evidence>
<dbReference type="PANTHER" id="PTHR31310:SF10">
    <property type="entry name" value="INOSITOLPHOSPHOTRANSFERASE AUR1_IPT1 DOMAIN-CONTAINING PROTEIN"/>
    <property type="match status" value="1"/>
</dbReference>
<evidence type="ECO:0000256" key="5">
    <source>
        <dbReference type="SAM" id="Phobius"/>
    </source>
</evidence>
<sequence length="479" mass="55393">MSGITEELPSKWRREHIWRMPDEVEPVLIISILLIAIFTTRRKNYSISKGHLTEPIRSRHINLQNGISYESFGATTVRRYASDCDGHLHESSATLSANGNSVEAHEPQYQPKHRRIFGNWTIRTPNSSRFANHCHSRVLVKYPFLIEMFYWVISFFFYRLTSVMAQKKYGGAKGLWDIAQGHGIAILEFETGLFGLSSIIGKERWAEYRIQQWYLTGADGGDLRGLWLTILDRGYSLIHIPGTVGFIAFYYWYAPTFNRFAAVRRMMTLLNMCAFLIFLLYPTMPPRFLPPEFGFIDTVNAEDAQSVWMSGQYVNKLAAMPSMHFGYAFAIGCVFMYESGFIQQFVSRRKIRFLFDYDESEVDSDVSSDDAGDASSPRLPSLPLHEKSIVTRCLFLFFGIFYPSWILLTIVATANHYFMDAVVATLCVLLAFLCNRVLLNFYPLEDWLLWILRVEKPKPTTGWRRWRWKSATTDSNDRV</sequence>
<comment type="caution">
    <text evidence="7">The sequence shown here is derived from an EMBL/GenBank/DDBJ whole genome shotgun (WGS) entry which is preliminary data.</text>
</comment>
<protein>
    <recommendedName>
        <fullName evidence="6">Inositolphosphotransferase Aur1/Ipt1 domain-containing protein</fullName>
    </recommendedName>
</protein>
<dbReference type="Pfam" id="PF14378">
    <property type="entry name" value="PAP2_3"/>
    <property type="match status" value="1"/>
</dbReference>
<feature type="transmembrane region" description="Helical" evidence="5">
    <location>
        <begin position="417"/>
        <end position="439"/>
    </location>
</feature>
<comment type="subcellular location">
    <subcellularLocation>
        <location evidence="1">Membrane</location>
        <topology evidence="1">Multi-pass membrane protein</topology>
    </subcellularLocation>
</comment>
<keyword evidence="3 5" id="KW-1133">Transmembrane helix</keyword>
<feature type="transmembrane region" description="Helical" evidence="5">
    <location>
        <begin position="389"/>
        <end position="411"/>
    </location>
</feature>
<evidence type="ECO:0000256" key="4">
    <source>
        <dbReference type="ARBA" id="ARBA00023136"/>
    </source>
</evidence>
<dbReference type="InterPro" id="IPR052185">
    <property type="entry name" value="IPC_Synthase-Related"/>
</dbReference>
<dbReference type="Proteomes" id="UP001642482">
    <property type="component" value="Unassembled WGS sequence"/>
</dbReference>
<dbReference type="InterPro" id="IPR026841">
    <property type="entry name" value="Aur1/Ipt1"/>
</dbReference>
<keyword evidence="4 5" id="KW-0472">Membrane</keyword>
<evidence type="ECO:0000313" key="8">
    <source>
        <dbReference type="Proteomes" id="UP001642482"/>
    </source>
</evidence>
<keyword evidence="2 5" id="KW-0812">Transmembrane</keyword>
<organism evidence="7 8">
    <name type="scientific">Sporothrix eucalyptigena</name>
    <dbReference type="NCBI Taxonomy" id="1812306"/>
    <lineage>
        <taxon>Eukaryota</taxon>
        <taxon>Fungi</taxon>
        <taxon>Dikarya</taxon>
        <taxon>Ascomycota</taxon>
        <taxon>Pezizomycotina</taxon>
        <taxon>Sordariomycetes</taxon>
        <taxon>Sordariomycetidae</taxon>
        <taxon>Ophiostomatales</taxon>
        <taxon>Ophiostomataceae</taxon>
        <taxon>Sporothrix</taxon>
    </lineage>
</organism>
<evidence type="ECO:0000256" key="1">
    <source>
        <dbReference type="ARBA" id="ARBA00004141"/>
    </source>
</evidence>
<dbReference type="CDD" id="cd03386">
    <property type="entry name" value="PAP2_Aur1_like"/>
    <property type="match status" value="1"/>
</dbReference>
<dbReference type="PANTHER" id="PTHR31310">
    <property type="match status" value="1"/>
</dbReference>
<feature type="transmembrane region" description="Helical" evidence="5">
    <location>
        <begin position="234"/>
        <end position="254"/>
    </location>
</feature>
<proteinExistence type="predicted"/>
<keyword evidence="8" id="KW-1185">Reference proteome</keyword>
<feature type="transmembrane region" description="Helical" evidence="5">
    <location>
        <begin position="266"/>
        <end position="284"/>
    </location>
</feature>
<feature type="domain" description="Inositolphosphotransferase Aur1/Ipt1" evidence="6">
    <location>
        <begin position="229"/>
        <end position="335"/>
    </location>
</feature>